<sequence length="107" mass="11028">MPLSPNRSSAVATSAKAIRDGRPGSTSGVSPAALLERIIAPVRTSRAWKRPPSQRCSIMARVIASASRSWGSGSNPHSRAMSASVDSASPYAALNSGHSTWNAPGSV</sequence>
<dbReference type="EMBL" id="BAAAZP010000213">
    <property type="protein sequence ID" value="GAA3711494.1"/>
    <property type="molecule type" value="Genomic_DNA"/>
</dbReference>
<feature type="compositionally biased region" description="Polar residues" evidence="1">
    <location>
        <begin position="1"/>
        <end position="12"/>
    </location>
</feature>
<name>A0ABP7E2V2_9ACTN</name>
<protein>
    <submittedName>
        <fullName evidence="2">Uncharacterized protein</fullName>
    </submittedName>
</protein>
<reference evidence="3" key="1">
    <citation type="journal article" date="2019" name="Int. J. Syst. Evol. Microbiol.">
        <title>The Global Catalogue of Microorganisms (GCM) 10K type strain sequencing project: providing services to taxonomists for standard genome sequencing and annotation.</title>
        <authorList>
            <consortium name="The Broad Institute Genomics Platform"/>
            <consortium name="The Broad Institute Genome Sequencing Center for Infectious Disease"/>
            <person name="Wu L."/>
            <person name="Ma J."/>
        </authorList>
    </citation>
    <scope>NUCLEOTIDE SEQUENCE [LARGE SCALE GENOMIC DNA]</scope>
    <source>
        <strain evidence="3">JCM 16904</strain>
    </source>
</reference>
<keyword evidence="3" id="KW-1185">Reference proteome</keyword>
<feature type="region of interest" description="Disordered" evidence="1">
    <location>
        <begin position="1"/>
        <end position="29"/>
    </location>
</feature>
<evidence type="ECO:0000256" key="1">
    <source>
        <dbReference type="SAM" id="MobiDB-lite"/>
    </source>
</evidence>
<evidence type="ECO:0000313" key="2">
    <source>
        <dbReference type="EMBL" id="GAA3711494.1"/>
    </source>
</evidence>
<accession>A0ABP7E2V2</accession>
<proteinExistence type="predicted"/>
<evidence type="ECO:0000313" key="3">
    <source>
        <dbReference type="Proteomes" id="UP001500902"/>
    </source>
</evidence>
<organism evidence="2 3">
    <name type="scientific">Nonomuraea antimicrobica</name>
    <dbReference type="NCBI Taxonomy" id="561173"/>
    <lineage>
        <taxon>Bacteria</taxon>
        <taxon>Bacillati</taxon>
        <taxon>Actinomycetota</taxon>
        <taxon>Actinomycetes</taxon>
        <taxon>Streptosporangiales</taxon>
        <taxon>Streptosporangiaceae</taxon>
        <taxon>Nonomuraea</taxon>
    </lineage>
</organism>
<gene>
    <name evidence="2" type="ORF">GCM10022224_091240</name>
</gene>
<dbReference type="Proteomes" id="UP001500902">
    <property type="component" value="Unassembled WGS sequence"/>
</dbReference>
<comment type="caution">
    <text evidence="2">The sequence shown here is derived from an EMBL/GenBank/DDBJ whole genome shotgun (WGS) entry which is preliminary data.</text>
</comment>